<protein>
    <submittedName>
        <fullName evidence="1">Uncharacterized protein</fullName>
    </submittedName>
</protein>
<evidence type="ECO:0000313" key="1">
    <source>
        <dbReference type="EMBL" id="MBB4691009.1"/>
    </source>
</evidence>
<dbReference type="EMBL" id="JACHMF010000001">
    <property type="protein sequence ID" value="MBB4691009.1"/>
    <property type="molecule type" value="Genomic_DNA"/>
</dbReference>
<dbReference type="AlphaFoldDB" id="A0A7W7CMI2"/>
<sequence length="36" mass="3885">MPELEVAADEDWLARLGVLPSPEEVSGDEYVRAAGL</sequence>
<organism evidence="1 2">
    <name type="scientific">Paractinoplanes abujensis</name>
    <dbReference type="NCBI Taxonomy" id="882441"/>
    <lineage>
        <taxon>Bacteria</taxon>
        <taxon>Bacillati</taxon>
        <taxon>Actinomycetota</taxon>
        <taxon>Actinomycetes</taxon>
        <taxon>Micromonosporales</taxon>
        <taxon>Micromonosporaceae</taxon>
        <taxon>Paractinoplanes</taxon>
    </lineage>
</organism>
<gene>
    <name evidence="1" type="ORF">BKA14_001157</name>
</gene>
<evidence type="ECO:0000313" key="2">
    <source>
        <dbReference type="Proteomes" id="UP000542742"/>
    </source>
</evidence>
<keyword evidence="2" id="KW-1185">Reference proteome</keyword>
<comment type="caution">
    <text evidence="1">The sequence shown here is derived from an EMBL/GenBank/DDBJ whole genome shotgun (WGS) entry which is preliminary data.</text>
</comment>
<name>A0A7W7CMI2_9ACTN</name>
<reference evidence="1 2" key="1">
    <citation type="submission" date="2020-08" db="EMBL/GenBank/DDBJ databases">
        <title>Sequencing the genomes of 1000 actinobacteria strains.</title>
        <authorList>
            <person name="Klenk H.-P."/>
        </authorList>
    </citation>
    <scope>NUCLEOTIDE SEQUENCE [LARGE SCALE GENOMIC DNA]</scope>
    <source>
        <strain evidence="1 2">DSM 45518</strain>
    </source>
</reference>
<proteinExistence type="predicted"/>
<dbReference type="Proteomes" id="UP000542742">
    <property type="component" value="Unassembled WGS sequence"/>
</dbReference>
<accession>A0A7W7CMI2</accession>